<dbReference type="Proteomes" id="UP000176611">
    <property type="component" value="Unassembled WGS sequence"/>
</dbReference>
<evidence type="ECO:0000313" key="2">
    <source>
        <dbReference type="Proteomes" id="UP000176611"/>
    </source>
</evidence>
<accession>A0A1G1ZY74</accession>
<protein>
    <submittedName>
        <fullName evidence="1">Uncharacterized protein</fullName>
    </submittedName>
</protein>
<organism evidence="1 2">
    <name type="scientific">Candidatus Harrisonbacteria bacterium RIFOXYD1_FULL_40_9</name>
    <dbReference type="NCBI Taxonomy" id="1798412"/>
    <lineage>
        <taxon>Bacteria</taxon>
        <taxon>Candidatus Harrisoniibacteriota</taxon>
    </lineage>
</organism>
<comment type="caution">
    <text evidence="1">The sequence shown here is derived from an EMBL/GenBank/DDBJ whole genome shotgun (WGS) entry which is preliminary data.</text>
</comment>
<sequence>MWRHDLALVGSRLYILVDNQNCSHIGIAQSLLAGIVVASKRNEEGFIKLESASKMLFYENKGLQCELIFFLVELTRNNLLTWTLFMPSLLTASLEDWKMYVEKRNDRGPVLIVITGNRGFAISSISTSFNTLNLLEAIDQQLARRAGTHVLEENLLKSVRETSRNEQIELLSAIIPCVMKAMRGY</sequence>
<proteinExistence type="predicted"/>
<evidence type="ECO:0000313" key="1">
    <source>
        <dbReference type="EMBL" id="OGY68847.1"/>
    </source>
</evidence>
<dbReference type="AlphaFoldDB" id="A0A1G1ZY74"/>
<gene>
    <name evidence="1" type="ORF">A2586_02315</name>
</gene>
<reference evidence="1 2" key="1">
    <citation type="journal article" date="2016" name="Nat. Commun.">
        <title>Thousands of microbial genomes shed light on interconnected biogeochemical processes in an aquifer system.</title>
        <authorList>
            <person name="Anantharaman K."/>
            <person name="Brown C.T."/>
            <person name="Hug L.A."/>
            <person name="Sharon I."/>
            <person name="Castelle C.J."/>
            <person name="Probst A.J."/>
            <person name="Thomas B.C."/>
            <person name="Singh A."/>
            <person name="Wilkins M.J."/>
            <person name="Karaoz U."/>
            <person name="Brodie E.L."/>
            <person name="Williams K.H."/>
            <person name="Hubbard S.S."/>
            <person name="Banfield J.F."/>
        </authorList>
    </citation>
    <scope>NUCLEOTIDE SEQUENCE [LARGE SCALE GENOMIC DNA]</scope>
</reference>
<name>A0A1G1ZY74_9BACT</name>
<dbReference type="EMBL" id="MHJO01000027">
    <property type="protein sequence ID" value="OGY68847.1"/>
    <property type="molecule type" value="Genomic_DNA"/>
</dbReference>